<reference evidence="1" key="1">
    <citation type="submission" date="2019-10" db="EMBL/GenBank/DDBJ databases">
        <authorList>
            <person name="Soares A.E.R."/>
            <person name="Aleixo A."/>
            <person name="Schneider P."/>
            <person name="Miyaki C.Y."/>
            <person name="Schneider M.P."/>
            <person name="Mello C."/>
            <person name="Vasconcelos A.T.R."/>
        </authorList>
    </citation>
    <scope>NUCLEOTIDE SEQUENCE</scope>
    <source>
        <tissue evidence="1">Muscle</tissue>
    </source>
</reference>
<proteinExistence type="predicted"/>
<sequence length="145" mass="16055">MPNKHEPELLGEKGVGGPVAIEAAGSVDAHPTVWLDMCHEVQILGIPLHRGKSSSSNWPQRHNSPKQSKTFHCCCPKLIPWVFAPGMQDLLLTPWPYPSMVLPLRKEDKVLMDDPMLPSQHILSLYLLEDLPQQPPDAKGLAGKT</sequence>
<protein>
    <submittedName>
        <fullName evidence="1">Uncharacterized protein</fullName>
    </submittedName>
</protein>
<comment type="caution">
    <text evidence="1">The sequence shown here is derived from an EMBL/GenBank/DDBJ whole genome shotgun (WGS) entry which is preliminary data.</text>
</comment>
<name>A0ABQ9DY58_9PASS</name>
<gene>
    <name evidence="1" type="ORF">WISP_03984</name>
</gene>
<accession>A0ABQ9DY58</accession>
<organism evidence="1 2">
    <name type="scientific">Willisornis vidua</name>
    <name type="common">Xingu scale-backed antbird</name>
    <dbReference type="NCBI Taxonomy" id="1566151"/>
    <lineage>
        <taxon>Eukaryota</taxon>
        <taxon>Metazoa</taxon>
        <taxon>Chordata</taxon>
        <taxon>Craniata</taxon>
        <taxon>Vertebrata</taxon>
        <taxon>Euteleostomi</taxon>
        <taxon>Archelosauria</taxon>
        <taxon>Archosauria</taxon>
        <taxon>Dinosauria</taxon>
        <taxon>Saurischia</taxon>
        <taxon>Theropoda</taxon>
        <taxon>Coelurosauria</taxon>
        <taxon>Aves</taxon>
        <taxon>Neognathae</taxon>
        <taxon>Neoaves</taxon>
        <taxon>Telluraves</taxon>
        <taxon>Australaves</taxon>
        <taxon>Passeriformes</taxon>
        <taxon>Thamnophilidae</taxon>
        <taxon>Willisornis</taxon>
    </lineage>
</organism>
<dbReference type="Proteomes" id="UP001145742">
    <property type="component" value="Unassembled WGS sequence"/>
</dbReference>
<evidence type="ECO:0000313" key="1">
    <source>
        <dbReference type="EMBL" id="KAJ7427795.1"/>
    </source>
</evidence>
<dbReference type="EMBL" id="WHWB01031827">
    <property type="protein sequence ID" value="KAJ7427795.1"/>
    <property type="molecule type" value="Genomic_DNA"/>
</dbReference>
<keyword evidence="2" id="KW-1185">Reference proteome</keyword>
<evidence type="ECO:0000313" key="2">
    <source>
        <dbReference type="Proteomes" id="UP001145742"/>
    </source>
</evidence>